<name>A0A9W7C3R2_9STRA</name>
<keyword evidence="16" id="KW-0812">Transmembrane</keyword>
<feature type="compositionally biased region" description="Basic and acidic residues" evidence="15">
    <location>
        <begin position="330"/>
        <end position="341"/>
    </location>
</feature>
<evidence type="ECO:0000256" key="1">
    <source>
        <dbReference type="ARBA" id="ARBA00001966"/>
    </source>
</evidence>
<evidence type="ECO:0000259" key="17">
    <source>
        <dbReference type="PROSITE" id="PS50902"/>
    </source>
</evidence>
<dbReference type="SFLD" id="SFLDS00029">
    <property type="entry name" value="Radical_SAM"/>
    <property type="match status" value="1"/>
</dbReference>
<feature type="compositionally biased region" description="Acidic residues" evidence="15">
    <location>
        <begin position="371"/>
        <end position="383"/>
    </location>
</feature>
<evidence type="ECO:0000256" key="11">
    <source>
        <dbReference type="ARBA" id="ARBA00023014"/>
    </source>
</evidence>
<dbReference type="InterPro" id="IPR029039">
    <property type="entry name" value="Flavoprotein-like_sf"/>
</dbReference>
<keyword evidence="5" id="KW-0004">4Fe-4S</keyword>
<dbReference type="GO" id="GO:0051539">
    <property type="term" value="F:4 iron, 4 sulfur cluster binding"/>
    <property type="evidence" value="ECO:0007669"/>
    <property type="project" value="UniProtKB-KW"/>
</dbReference>
<feature type="domain" description="Radical SAM core" evidence="18">
    <location>
        <begin position="461"/>
        <end position="711"/>
    </location>
</feature>
<organism evidence="19 20">
    <name type="scientific">Triparma verrucosa</name>
    <dbReference type="NCBI Taxonomy" id="1606542"/>
    <lineage>
        <taxon>Eukaryota</taxon>
        <taxon>Sar</taxon>
        <taxon>Stramenopiles</taxon>
        <taxon>Ochrophyta</taxon>
        <taxon>Bolidophyceae</taxon>
        <taxon>Parmales</taxon>
        <taxon>Triparmaceae</taxon>
        <taxon>Triparma</taxon>
    </lineage>
</organism>
<evidence type="ECO:0000313" key="19">
    <source>
        <dbReference type="EMBL" id="GMH98649.1"/>
    </source>
</evidence>
<comment type="pathway">
    <text evidence="2">tRNA modification; wybutosine-tRNA(Phe) biosynthesis.</text>
</comment>
<evidence type="ECO:0000256" key="14">
    <source>
        <dbReference type="ARBA" id="ARBA00049466"/>
    </source>
</evidence>
<dbReference type="PANTHER" id="PTHR13930:SF0">
    <property type="entry name" value="S-ADENOSYL-L-METHIONINE-DEPENDENT TRNA 4-DEMETHYLWYOSINE SYNTHASE TYW1-RELATED"/>
    <property type="match status" value="1"/>
</dbReference>
<evidence type="ECO:0000256" key="10">
    <source>
        <dbReference type="ARBA" id="ARBA00023004"/>
    </source>
</evidence>
<feature type="compositionally biased region" description="Basic and acidic residues" evidence="15">
    <location>
        <begin position="808"/>
        <end position="821"/>
    </location>
</feature>
<keyword evidence="7" id="KW-0819">tRNA processing</keyword>
<dbReference type="InterPro" id="IPR013917">
    <property type="entry name" value="tRNA_wybutosine-synth"/>
</dbReference>
<evidence type="ECO:0000256" key="7">
    <source>
        <dbReference type="ARBA" id="ARBA00022694"/>
    </source>
</evidence>
<comment type="cofactor">
    <cofactor evidence="1">
        <name>[4Fe-4S] cluster</name>
        <dbReference type="ChEBI" id="CHEBI:49883"/>
    </cofactor>
</comment>
<evidence type="ECO:0000256" key="16">
    <source>
        <dbReference type="SAM" id="Phobius"/>
    </source>
</evidence>
<keyword evidence="11" id="KW-0411">Iron-sulfur</keyword>
<evidence type="ECO:0000256" key="12">
    <source>
        <dbReference type="ARBA" id="ARBA00023239"/>
    </source>
</evidence>
<keyword evidence="16" id="KW-0472">Membrane</keyword>
<feature type="compositionally biased region" description="Low complexity" evidence="15">
    <location>
        <begin position="49"/>
        <end position="75"/>
    </location>
</feature>
<feature type="region of interest" description="Disordered" evidence="15">
    <location>
        <begin position="36"/>
        <end position="101"/>
    </location>
</feature>
<keyword evidence="20" id="KW-1185">Reference proteome</keyword>
<keyword evidence="16" id="KW-1133">Transmembrane helix</keyword>
<comment type="similarity">
    <text evidence="3">Belongs to the TYW1 family.</text>
</comment>
<evidence type="ECO:0000313" key="20">
    <source>
        <dbReference type="Proteomes" id="UP001165160"/>
    </source>
</evidence>
<keyword evidence="10" id="KW-0408">Iron</keyword>
<comment type="catalytic activity">
    <reaction evidence="14">
        <text>N(1)-methylguanosine(37) in tRNA(Phe) + pyruvate + S-adenosyl-L-methionine = 4-demethylwyosine(37) in tRNA(Phe) + 5'-deoxyadenosine + L-methionine + CO2 + H2O</text>
        <dbReference type="Rhea" id="RHEA:36347"/>
        <dbReference type="Rhea" id="RHEA-COMP:10164"/>
        <dbReference type="Rhea" id="RHEA-COMP:10165"/>
        <dbReference type="ChEBI" id="CHEBI:15361"/>
        <dbReference type="ChEBI" id="CHEBI:15377"/>
        <dbReference type="ChEBI" id="CHEBI:16526"/>
        <dbReference type="ChEBI" id="CHEBI:17319"/>
        <dbReference type="ChEBI" id="CHEBI:57844"/>
        <dbReference type="ChEBI" id="CHEBI:59789"/>
        <dbReference type="ChEBI" id="CHEBI:64315"/>
        <dbReference type="ChEBI" id="CHEBI:73542"/>
        <dbReference type="EC" id="4.1.3.44"/>
    </reaction>
</comment>
<keyword evidence="12" id="KW-0456">Lyase</keyword>
<gene>
    <name evidence="19" type="ORF">TrVE_jg435</name>
</gene>
<feature type="compositionally biased region" description="Acidic residues" evidence="15">
    <location>
        <begin position="347"/>
        <end position="364"/>
    </location>
</feature>
<evidence type="ECO:0000256" key="8">
    <source>
        <dbReference type="ARBA" id="ARBA00022723"/>
    </source>
</evidence>
<feature type="region of interest" description="Disordered" evidence="15">
    <location>
        <begin position="786"/>
        <end position="821"/>
    </location>
</feature>
<dbReference type="SUPFAM" id="SSF102114">
    <property type="entry name" value="Radical SAM enzymes"/>
    <property type="match status" value="1"/>
</dbReference>
<feature type="compositionally biased region" description="Basic residues" evidence="15">
    <location>
        <begin position="797"/>
        <end position="807"/>
    </location>
</feature>
<feature type="transmembrane region" description="Helical" evidence="16">
    <location>
        <begin position="7"/>
        <end position="26"/>
    </location>
</feature>
<dbReference type="GO" id="GO:0031591">
    <property type="term" value="P:wybutosine biosynthetic process"/>
    <property type="evidence" value="ECO:0007669"/>
    <property type="project" value="TreeGrafter"/>
</dbReference>
<accession>A0A9W7C3R2</accession>
<dbReference type="InterPro" id="IPR007197">
    <property type="entry name" value="rSAM"/>
</dbReference>
<dbReference type="Pfam" id="PF00258">
    <property type="entry name" value="Flavodoxin_1"/>
    <property type="match status" value="1"/>
</dbReference>
<keyword evidence="6" id="KW-0949">S-adenosyl-L-methionine</keyword>
<dbReference type="Pfam" id="PF08608">
    <property type="entry name" value="Wyosine_form"/>
    <property type="match status" value="1"/>
</dbReference>
<feature type="region of interest" description="Disordered" evidence="15">
    <location>
        <begin position="330"/>
        <end position="423"/>
    </location>
</feature>
<dbReference type="Gene3D" id="3.40.50.360">
    <property type="match status" value="1"/>
</dbReference>
<protein>
    <recommendedName>
        <fullName evidence="4">tRNA 4-demethylwyosine synthase (AdoMet-dependent)</fullName>
        <ecNumber evidence="4">4.1.3.44</ecNumber>
    </recommendedName>
</protein>
<dbReference type="Proteomes" id="UP001165160">
    <property type="component" value="Unassembled WGS sequence"/>
</dbReference>
<dbReference type="Pfam" id="PF04055">
    <property type="entry name" value="Radical_SAM"/>
    <property type="match status" value="1"/>
</dbReference>
<dbReference type="EMBL" id="BRXX01000223">
    <property type="protein sequence ID" value="GMH98649.1"/>
    <property type="molecule type" value="Genomic_DNA"/>
</dbReference>
<dbReference type="InterPro" id="IPR001094">
    <property type="entry name" value="Flavdoxin-like"/>
</dbReference>
<dbReference type="InterPro" id="IPR034556">
    <property type="entry name" value="tRNA_wybutosine-synthase"/>
</dbReference>
<feature type="compositionally biased region" description="Polar residues" evidence="15">
    <location>
        <begin position="92"/>
        <end position="101"/>
    </location>
</feature>
<dbReference type="SFLD" id="SFLDF00284">
    <property type="entry name" value="tRNA_wybutosine-synthesizing"/>
    <property type="match status" value="1"/>
</dbReference>
<dbReference type="GO" id="GO:0010181">
    <property type="term" value="F:FMN binding"/>
    <property type="evidence" value="ECO:0007669"/>
    <property type="project" value="InterPro"/>
</dbReference>
<dbReference type="GO" id="GO:0046872">
    <property type="term" value="F:metal ion binding"/>
    <property type="evidence" value="ECO:0007669"/>
    <property type="project" value="UniProtKB-KW"/>
</dbReference>
<evidence type="ECO:0000256" key="9">
    <source>
        <dbReference type="ARBA" id="ARBA00022741"/>
    </source>
</evidence>
<dbReference type="Gene3D" id="3.20.20.70">
    <property type="entry name" value="Aldolase class I"/>
    <property type="match status" value="1"/>
</dbReference>
<comment type="caution">
    <text evidence="19">The sequence shown here is derived from an EMBL/GenBank/DDBJ whole genome shotgun (WGS) entry which is preliminary data.</text>
</comment>
<dbReference type="PROSITE" id="PS51918">
    <property type="entry name" value="RADICAL_SAM"/>
    <property type="match status" value="1"/>
</dbReference>
<feature type="compositionally biased region" description="Basic and acidic residues" evidence="15">
    <location>
        <begin position="401"/>
        <end position="417"/>
    </location>
</feature>
<dbReference type="SUPFAM" id="SSF52218">
    <property type="entry name" value="Flavoproteins"/>
    <property type="match status" value="1"/>
</dbReference>
<evidence type="ECO:0000256" key="13">
    <source>
        <dbReference type="ARBA" id="ARBA00025368"/>
    </source>
</evidence>
<evidence type="ECO:0000256" key="5">
    <source>
        <dbReference type="ARBA" id="ARBA00022485"/>
    </source>
</evidence>
<feature type="domain" description="Flavodoxin-like" evidence="17">
    <location>
        <begin position="132"/>
        <end position="297"/>
    </location>
</feature>
<dbReference type="GO" id="GO:0102521">
    <property type="term" value="F:tRNA-4-demethylwyosine synthase activity"/>
    <property type="evidence" value="ECO:0007669"/>
    <property type="project" value="UniProtKB-EC"/>
</dbReference>
<dbReference type="InterPro" id="IPR008254">
    <property type="entry name" value="Flavodoxin/NO_synth"/>
</dbReference>
<evidence type="ECO:0000256" key="3">
    <source>
        <dbReference type="ARBA" id="ARBA00010115"/>
    </source>
</evidence>
<dbReference type="PANTHER" id="PTHR13930">
    <property type="entry name" value="S-ADENOSYL-L-METHIONINE-DEPENDENT TRNA 4-DEMETHYLWYOSINE SYNTHASE"/>
    <property type="match status" value="1"/>
</dbReference>
<dbReference type="EC" id="4.1.3.44" evidence="4"/>
<comment type="function">
    <text evidence="13">Probable component of the wybutosine biosynthesis pathway. Wybutosine is a hyper modified guanosine with a tricyclic base found at the 3'-position adjacent to the anticodon of eukaryotic phenylalanine tRNA. Catalyzes the condensation of N-methylguanine with 2 carbon atoms from pyruvate to form the tricyclic 4-demethylwyosine, an intermediate in wybutosine biosynthesis.</text>
</comment>
<dbReference type="SFLD" id="SFLDG01071">
    <property type="entry name" value="tRNA_wybutosine-synthesizing"/>
    <property type="match status" value="1"/>
</dbReference>
<keyword evidence="8" id="KW-0479">Metal-binding</keyword>
<dbReference type="PROSITE" id="PS50902">
    <property type="entry name" value="FLAVODOXIN_LIKE"/>
    <property type="match status" value="1"/>
</dbReference>
<proteinExistence type="inferred from homology"/>
<evidence type="ECO:0000256" key="15">
    <source>
        <dbReference type="SAM" id="MobiDB-lite"/>
    </source>
</evidence>
<dbReference type="InterPro" id="IPR013785">
    <property type="entry name" value="Aldolase_TIM"/>
</dbReference>
<evidence type="ECO:0000256" key="4">
    <source>
        <dbReference type="ARBA" id="ARBA00012821"/>
    </source>
</evidence>
<evidence type="ECO:0000259" key="18">
    <source>
        <dbReference type="PROSITE" id="PS51918"/>
    </source>
</evidence>
<dbReference type="CDD" id="cd01335">
    <property type="entry name" value="Radical_SAM"/>
    <property type="match status" value="1"/>
</dbReference>
<keyword evidence="9" id="KW-0547">Nucleotide-binding</keyword>
<dbReference type="InterPro" id="IPR058240">
    <property type="entry name" value="rSAM_sf"/>
</dbReference>
<sequence>MSNVRSIILTSAITALVASGVTYYFVQKSLTDETLNSSKKKKKKKVDSQVDSQSVDSQQVVHQVAQDDASATSLDLKSDSSKASQEQLPIPSKQNENEIQNDIPSDIPSDIPTTISLHSTPQGYRVLSASSITITYATTTNTCSSLASRLLSSLPTRPDGSTPATIVPVPTLDWWDQILNGSSTPSTSKYDCPILVIILPTWSHGTHSYESTSLCAGVDEISNDWRVDPNHLKHKLKFAIYGVGSSAYDSETFCKPSKIMFKQLRKLGAQNIHGLGMGDVEAGDIEKEFDKWCEKLRPKLEYSLEYNHGIKWARVENGISSILEEKKGCCGGKKKENKEEDGGCGCGEEEDEKYDNFDVDDESSEGSAVESDYEEYEIEEEQQQGEGVADLEDMGKIMSTQEKEKNEEKKSDPKEMVTPKQAASLKKEGYKLIGTHSAVKLCRWTKHQLRGRGGCYKHTFYGITSYQCMEATPSLACANKCVFCWRHHKNPVGRTWRWKTDDPYEIVDTAVNLHVNMIKGTKGIPGVLPERWKEAHTVAHCALSLVGEPIMYPRINELLQELHRRTISTFLVTNGQHPDAIDTLVPVTQLYVSVDAPTPDSLEAIDRPLFKDAFERLKKSLQLLRNRGQRTVARLTIVKGWNSDEIDGYADLIALGKCSFVELKGVTFCGTSDASNLNMSNSPWHHEVKEFADKLRRRLQVLTERGGRDPPPLYGLACEHKHSCSVLLARVDQFAKDDPVTGERKWHTWIDYEKYNKLALREQHQGIKFGVEDYVAPTPEWGLAGASEEGFDPTDLRHHKKGKRPRYKRFDADGVPTHDADDRPLAEELRADLTEKMNRAVEKFRRDNGEEQSVMTESKKGERLIEDPRLMFRGLTVGR</sequence>
<reference evidence="20" key="1">
    <citation type="journal article" date="2023" name="Commun. Biol.">
        <title>Genome analysis of Parmales, the sister group of diatoms, reveals the evolutionary specialization of diatoms from phago-mixotrophs to photoautotrophs.</title>
        <authorList>
            <person name="Ban H."/>
            <person name="Sato S."/>
            <person name="Yoshikawa S."/>
            <person name="Yamada K."/>
            <person name="Nakamura Y."/>
            <person name="Ichinomiya M."/>
            <person name="Sato N."/>
            <person name="Blanc-Mathieu R."/>
            <person name="Endo H."/>
            <person name="Kuwata A."/>
            <person name="Ogata H."/>
        </authorList>
    </citation>
    <scope>NUCLEOTIDE SEQUENCE [LARGE SCALE GENOMIC DNA]</scope>
    <source>
        <strain evidence="20">NIES 3699</strain>
    </source>
</reference>
<dbReference type="PRINTS" id="PR00369">
    <property type="entry name" value="FLAVODOXIN"/>
</dbReference>
<dbReference type="AlphaFoldDB" id="A0A9W7C3R2"/>
<evidence type="ECO:0000256" key="2">
    <source>
        <dbReference type="ARBA" id="ARBA00004797"/>
    </source>
</evidence>
<evidence type="ECO:0000256" key="6">
    <source>
        <dbReference type="ARBA" id="ARBA00022691"/>
    </source>
</evidence>